<comment type="function">
    <text evidence="1 15 17">Specifically methylates guanosine-37 in various tRNAs.</text>
</comment>
<keyword evidence="8 15" id="KW-0489">Methyltransferase</keyword>
<evidence type="ECO:0000256" key="6">
    <source>
        <dbReference type="ARBA" id="ARBA00014679"/>
    </source>
</evidence>
<comment type="similarity">
    <text evidence="3 15 17">Belongs to the RNA methyltransferase TrmD family.</text>
</comment>
<dbReference type="PANTHER" id="PTHR46417">
    <property type="entry name" value="TRNA (GUANINE-N(1)-)-METHYLTRANSFERASE"/>
    <property type="match status" value="1"/>
</dbReference>
<evidence type="ECO:0000256" key="5">
    <source>
        <dbReference type="ARBA" id="ARBA00012807"/>
    </source>
</evidence>
<organism evidence="19 20">
    <name type="scientific">Monoglobus pectinilyticus</name>
    <dbReference type="NCBI Taxonomy" id="1981510"/>
    <lineage>
        <taxon>Bacteria</taxon>
        <taxon>Bacillati</taxon>
        <taxon>Bacillota</taxon>
        <taxon>Clostridia</taxon>
        <taxon>Monoglobales</taxon>
        <taxon>Monoglobaceae</taxon>
        <taxon>Monoglobus</taxon>
    </lineage>
</organism>
<keyword evidence="10 15" id="KW-0949">S-adenosyl-L-methionine</keyword>
<dbReference type="PIRSF" id="PIRSF000386">
    <property type="entry name" value="tRNA_mtase"/>
    <property type="match status" value="1"/>
</dbReference>
<dbReference type="Gene3D" id="1.10.1270.20">
    <property type="entry name" value="tRNA(m1g37)methyltransferase, domain 2"/>
    <property type="match status" value="1"/>
</dbReference>
<comment type="catalytic activity">
    <reaction evidence="14 15 17">
        <text>guanosine(37) in tRNA + S-adenosyl-L-methionine = N(1)-methylguanosine(37) in tRNA + S-adenosyl-L-homocysteine + H(+)</text>
        <dbReference type="Rhea" id="RHEA:36899"/>
        <dbReference type="Rhea" id="RHEA-COMP:10145"/>
        <dbReference type="Rhea" id="RHEA-COMP:10147"/>
        <dbReference type="ChEBI" id="CHEBI:15378"/>
        <dbReference type="ChEBI" id="CHEBI:57856"/>
        <dbReference type="ChEBI" id="CHEBI:59789"/>
        <dbReference type="ChEBI" id="CHEBI:73542"/>
        <dbReference type="ChEBI" id="CHEBI:74269"/>
        <dbReference type="EC" id="2.1.1.228"/>
    </reaction>
</comment>
<evidence type="ECO:0000256" key="17">
    <source>
        <dbReference type="RuleBase" id="RU003464"/>
    </source>
</evidence>
<evidence type="ECO:0000256" key="10">
    <source>
        <dbReference type="ARBA" id="ARBA00022691"/>
    </source>
</evidence>
<name>A0A2K9P2S2_9FIRM</name>
<dbReference type="GO" id="GO:0005829">
    <property type="term" value="C:cytosol"/>
    <property type="evidence" value="ECO:0007669"/>
    <property type="project" value="TreeGrafter"/>
</dbReference>
<dbReference type="GeneID" id="98062789"/>
<dbReference type="OrthoDB" id="9807416at2"/>
<dbReference type="CDD" id="cd18080">
    <property type="entry name" value="TrmD-like"/>
    <property type="match status" value="1"/>
</dbReference>
<evidence type="ECO:0000256" key="16">
    <source>
        <dbReference type="PIRSR" id="PIRSR000386-1"/>
    </source>
</evidence>
<feature type="domain" description="tRNA methyltransferase TRMD/TRM10-type" evidence="18">
    <location>
        <begin position="1"/>
        <end position="226"/>
    </location>
</feature>
<dbReference type="InterPro" id="IPR029028">
    <property type="entry name" value="Alpha/beta_knot_MTases"/>
</dbReference>
<dbReference type="PANTHER" id="PTHR46417:SF1">
    <property type="entry name" value="TRNA (GUANINE-N(1)-)-METHYLTRANSFERASE"/>
    <property type="match status" value="1"/>
</dbReference>
<protein>
    <recommendedName>
        <fullName evidence="6 15">tRNA (guanine-N(1)-)-methyltransferase</fullName>
        <ecNumber evidence="5 15">2.1.1.228</ecNumber>
    </recommendedName>
    <alternativeName>
        <fullName evidence="12 15">M1G-methyltransferase</fullName>
    </alternativeName>
    <alternativeName>
        <fullName evidence="13 15">tRNA [GM37] methyltransferase</fullName>
    </alternativeName>
</protein>
<evidence type="ECO:0000256" key="2">
    <source>
        <dbReference type="ARBA" id="ARBA00004496"/>
    </source>
</evidence>
<sequence>MKFDILTLFPEMFEAVLDKSIIGRAKEKGLLELNYIQIRDFAFNKHRSVDDYPYGGGQGMVMQAEPIFKAYESVTEDLNYKPYTVYMSPQGRTFRQSTAKRMAKKYDHVVILCGHYEGVDQRLIDEIIDEEISIGDFVLTGGEIAAMAVVDAVARLIPGVLKSEEAFSDESHYSGLLEYPQYTRPEVWHNEKVPDILLSGHHKNIENWKRKMSIENTFKKRKSMLNKARLTEEEQEFVKKLKLENK</sequence>
<keyword evidence="7 15" id="KW-0963">Cytoplasm</keyword>
<evidence type="ECO:0000256" key="11">
    <source>
        <dbReference type="ARBA" id="ARBA00022694"/>
    </source>
</evidence>
<evidence type="ECO:0000256" key="14">
    <source>
        <dbReference type="ARBA" id="ARBA00047783"/>
    </source>
</evidence>
<dbReference type="Proteomes" id="UP000235589">
    <property type="component" value="Chromosome"/>
</dbReference>
<dbReference type="NCBIfam" id="TIGR00088">
    <property type="entry name" value="trmD"/>
    <property type="match status" value="1"/>
</dbReference>
<evidence type="ECO:0000256" key="9">
    <source>
        <dbReference type="ARBA" id="ARBA00022679"/>
    </source>
</evidence>
<dbReference type="FunFam" id="3.40.1280.10:FF:000001">
    <property type="entry name" value="tRNA (guanine-N(1)-)-methyltransferase"/>
    <property type="match status" value="1"/>
</dbReference>
<dbReference type="EMBL" id="CP020991">
    <property type="protein sequence ID" value="AUO19551.1"/>
    <property type="molecule type" value="Genomic_DNA"/>
</dbReference>
<feature type="binding site" evidence="15 16">
    <location>
        <begin position="134"/>
        <end position="139"/>
    </location>
    <ligand>
        <name>S-adenosyl-L-methionine</name>
        <dbReference type="ChEBI" id="CHEBI:59789"/>
    </ligand>
</feature>
<gene>
    <name evidence="15" type="primary">trmD</name>
    <name evidence="19" type="ORF">B9O19_01390</name>
</gene>
<dbReference type="Gene3D" id="3.40.1280.10">
    <property type="match status" value="1"/>
</dbReference>
<evidence type="ECO:0000256" key="1">
    <source>
        <dbReference type="ARBA" id="ARBA00002634"/>
    </source>
</evidence>
<accession>A0A2K9P2S2</accession>
<feature type="binding site" evidence="15 16">
    <location>
        <position position="114"/>
    </location>
    <ligand>
        <name>S-adenosyl-L-methionine</name>
        <dbReference type="ChEBI" id="CHEBI:59789"/>
    </ligand>
</feature>
<evidence type="ECO:0000256" key="15">
    <source>
        <dbReference type="HAMAP-Rule" id="MF_00605"/>
    </source>
</evidence>
<evidence type="ECO:0000256" key="8">
    <source>
        <dbReference type="ARBA" id="ARBA00022603"/>
    </source>
</evidence>
<evidence type="ECO:0000259" key="18">
    <source>
        <dbReference type="Pfam" id="PF01746"/>
    </source>
</evidence>
<keyword evidence="20" id="KW-1185">Reference proteome</keyword>
<dbReference type="EC" id="2.1.1.228" evidence="5 15"/>
<dbReference type="GO" id="GO:0052906">
    <property type="term" value="F:tRNA (guanine(37)-N1)-methyltransferase activity"/>
    <property type="evidence" value="ECO:0007669"/>
    <property type="project" value="UniProtKB-UniRule"/>
</dbReference>
<dbReference type="HAMAP" id="MF_00605">
    <property type="entry name" value="TrmD"/>
    <property type="match status" value="1"/>
</dbReference>
<dbReference type="Pfam" id="PF01746">
    <property type="entry name" value="tRNA_m1G_MT"/>
    <property type="match status" value="1"/>
</dbReference>
<evidence type="ECO:0000256" key="7">
    <source>
        <dbReference type="ARBA" id="ARBA00022490"/>
    </source>
</evidence>
<dbReference type="InterPro" id="IPR023148">
    <property type="entry name" value="tRNA_m1G_MeTrfase_C_sf"/>
</dbReference>
<dbReference type="InterPro" id="IPR016009">
    <property type="entry name" value="tRNA_MeTrfase_TRMD/TRM10"/>
</dbReference>
<dbReference type="InterPro" id="IPR029026">
    <property type="entry name" value="tRNA_m1G_MTases_N"/>
</dbReference>
<evidence type="ECO:0000256" key="3">
    <source>
        <dbReference type="ARBA" id="ARBA00007630"/>
    </source>
</evidence>
<evidence type="ECO:0000313" key="20">
    <source>
        <dbReference type="Proteomes" id="UP000235589"/>
    </source>
</evidence>
<keyword evidence="11 15" id="KW-0819">tRNA processing</keyword>
<dbReference type="AlphaFoldDB" id="A0A2K9P2S2"/>
<comment type="subunit">
    <text evidence="4 15 17">Homodimer.</text>
</comment>
<evidence type="ECO:0000256" key="12">
    <source>
        <dbReference type="ARBA" id="ARBA00029736"/>
    </source>
</evidence>
<dbReference type="GO" id="GO:0002939">
    <property type="term" value="P:tRNA N1-guanine methylation"/>
    <property type="evidence" value="ECO:0007669"/>
    <property type="project" value="TreeGrafter"/>
</dbReference>
<dbReference type="InterPro" id="IPR002649">
    <property type="entry name" value="tRNA_m1G_MeTrfase_TrmD"/>
</dbReference>
<comment type="subcellular location">
    <subcellularLocation>
        <location evidence="2 15 17">Cytoplasm</location>
    </subcellularLocation>
</comment>
<evidence type="ECO:0000256" key="4">
    <source>
        <dbReference type="ARBA" id="ARBA00011738"/>
    </source>
</evidence>
<proteinExistence type="inferred from homology"/>
<dbReference type="RefSeq" id="WP_102365751.1">
    <property type="nucleotide sequence ID" value="NZ_CP020991.1"/>
</dbReference>
<evidence type="ECO:0000313" key="19">
    <source>
        <dbReference type="EMBL" id="AUO19551.1"/>
    </source>
</evidence>
<reference evidence="19 20" key="1">
    <citation type="submission" date="2017-04" db="EMBL/GenBank/DDBJ databases">
        <title>Monoglobus pectinilyticus 14 draft genome.</title>
        <authorList>
            <person name="Kim C."/>
            <person name="Rosendale D.I."/>
            <person name="Kelly W.J."/>
            <person name="Tannock G.W."/>
            <person name="Patchett M.L."/>
            <person name="Jordens J.Z."/>
        </authorList>
    </citation>
    <scope>NUCLEOTIDE SEQUENCE [LARGE SCALE GENOMIC DNA]</scope>
    <source>
        <strain evidence="19 20">14</strain>
    </source>
</reference>
<dbReference type="SUPFAM" id="SSF75217">
    <property type="entry name" value="alpha/beta knot"/>
    <property type="match status" value="1"/>
</dbReference>
<dbReference type="NCBIfam" id="NF000648">
    <property type="entry name" value="PRK00026.1"/>
    <property type="match status" value="1"/>
</dbReference>
<dbReference type="KEGG" id="mpec:B9O19_01390"/>
<keyword evidence="9 15" id="KW-0808">Transferase</keyword>
<evidence type="ECO:0000256" key="13">
    <source>
        <dbReference type="ARBA" id="ARBA00033392"/>
    </source>
</evidence>